<sequence length="530" mass="58472">MAARPVPQQNQPLPPGYEARWDPGQNAYFFINHYTKTTTWTDPRLSQHAGAKQALNQPEPSKPQEREAIPLSDIRHTDRGGTAYHHKKKETPFIHADSVHVNKLRNMFPDCSVDLIKSTLVKYHNNFEVTKSTLINNGYRCLASGAVSVNDDSVTRLQRKFPEASHLIPDVLTACGNNENDAARQLKDLGFGQDRHRSPSPKPQSHRPLNPSASATASSPSGRHASPRRAASPVRQPSPVRQQDPEPVRVSEAEKERLKRKLNAEFSHIGDYLVNMALEACEYNEDSTRAVLDTGIEDVRGKSSRPSTTESTRPSTSHSTASTASTSRIITSPVPLATNDLEPVAFTMDDDNMPMKPGSATSRETTQSERSPVKKQQQKAKHVTKMSEQLVTTTNEMLNHLSSTCCQSNLEDSERIRTPKPGPVVSQPRSRTNVAPKPARSVVTKRQTGQVYESIYRTPPMGPDPTLRSGPDPSLRGVREQLANGPDPSLRQGPDPERRMGSQGWNGPDPSLRCGPMKVVANNRVLVSSI</sequence>
<feature type="compositionally biased region" description="Low complexity" evidence="3">
    <location>
        <begin position="211"/>
        <end position="221"/>
    </location>
</feature>
<organism evidence="6 7">
    <name type="scientific">Patella caerulea</name>
    <name type="common">Rayed Mediterranean limpet</name>
    <dbReference type="NCBI Taxonomy" id="87958"/>
    <lineage>
        <taxon>Eukaryota</taxon>
        <taxon>Metazoa</taxon>
        <taxon>Spiralia</taxon>
        <taxon>Lophotrochozoa</taxon>
        <taxon>Mollusca</taxon>
        <taxon>Gastropoda</taxon>
        <taxon>Patellogastropoda</taxon>
        <taxon>Patelloidea</taxon>
        <taxon>Patellidae</taxon>
        <taxon>Patella</taxon>
    </lineage>
</organism>
<name>A0AAN8KDK6_PATCE</name>
<dbReference type="InterPro" id="IPR036020">
    <property type="entry name" value="WW_dom_sf"/>
</dbReference>
<evidence type="ECO:0000259" key="5">
    <source>
        <dbReference type="PROSITE" id="PS51140"/>
    </source>
</evidence>
<evidence type="ECO:0000259" key="4">
    <source>
        <dbReference type="PROSITE" id="PS50020"/>
    </source>
</evidence>
<dbReference type="SMART" id="SM00456">
    <property type="entry name" value="WW"/>
    <property type="match status" value="1"/>
</dbReference>
<dbReference type="InterPro" id="IPR003892">
    <property type="entry name" value="CUE"/>
</dbReference>
<dbReference type="Proteomes" id="UP001347796">
    <property type="component" value="Unassembled WGS sequence"/>
</dbReference>
<dbReference type="GO" id="GO:0005737">
    <property type="term" value="C:cytoplasm"/>
    <property type="evidence" value="ECO:0007669"/>
    <property type="project" value="UniProtKB-SubCell"/>
</dbReference>
<protein>
    <recommendedName>
        <fullName evidence="8">WW domain-containing protein</fullName>
    </recommendedName>
</protein>
<comment type="caution">
    <text evidence="6">The sequence shown here is derived from an EMBL/GenBank/DDBJ whole genome shotgun (WGS) entry which is preliminary data.</text>
</comment>
<dbReference type="GO" id="GO:0019900">
    <property type="term" value="F:kinase binding"/>
    <property type="evidence" value="ECO:0007669"/>
    <property type="project" value="TreeGrafter"/>
</dbReference>
<feature type="region of interest" description="Disordered" evidence="3">
    <location>
        <begin position="47"/>
        <end position="84"/>
    </location>
</feature>
<dbReference type="GO" id="GO:0060090">
    <property type="term" value="F:molecular adaptor activity"/>
    <property type="evidence" value="ECO:0007669"/>
    <property type="project" value="TreeGrafter"/>
</dbReference>
<feature type="region of interest" description="Disordered" evidence="3">
    <location>
        <begin position="189"/>
        <end position="254"/>
    </location>
</feature>
<accession>A0AAN8KDK6</accession>
<dbReference type="GO" id="GO:0016477">
    <property type="term" value="P:cell migration"/>
    <property type="evidence" value="ECO:0007669"/>
    <property type="project" value="TreeGrafter"/>
</dbReference>
<dbReference type="EMBL" id="JAZGQO010000001">
    <property type="protein sequence ID" value="KAK6195885.1"/>
    <property type="molecule type" value="Genomic_DNA"/>
</dbReference>
<dbReference type="PANTHER" id="PTHR14791:SF23">
    <property type="entry name" value="WW DOMAIN-CONTAINING PROTEIN"/>
    <property type="match status" value="1"/>
</dbReference>
<keyword evidence="7" id="KW-1185">Reference proteome</keyword>
<evidence type="ECO:0000256" key="2">
    <source>
        <dbReference type="ARBA" id="ARBA00022490"/>
    </source>
</evidence>
<evidence type="ECO:0000313" key="7">
    <source>
        <dbReference type="Proteomes" id="UP001347796"/>
    </source>
</evidence>
<proteinExistence type="predicted"/>
<dbReference type="CDD" id="cd00201">
    <property type="entry name" value="WW"/>
    <property type="match status" value="1"/>
</dbReference>
<dbReference type="SUPFAM" id="SSF51045">
    <property type="entry name" value="WW domain"/>
    <property type="match status" value="1"/>
</dbReference>
<dbReference type="Gene3D" id="2.20.70.10">
    <property type="match status" value="1"/>
</dbReference>
<dbReference type="GO" id="GO:0043130">
    <property type="term" value="F:ubiquitin binding"/>
    <property type="evidence" value="ECO:0007669"/>
    <property type="project" value="InterPro"/>
</dbReference>
<feature type="compositionally biased region" description="Basic and acidic residues" evidence="3">
    <location>
        <begin position="243"/>
        <end position="254"/>
    </location>
</feature>
<dbReference type="PROSITE" id="PS51140">
    <property type="entry name" value="CUE"/>
    <property type="match status" value="1"/>
</dbReference>
<dbReference type="PANTHER" id="PTHR14791">
    <property type="entry name" value="BOMB/KIRA PROTEINS"/>
    <property type="match status" value="1"/>
</dbReference>
<dbReference type="CDD" id="cd14279">
    <property type="entry name" value="CUE"/>
    <property type="match status" value="1"/>
</dbReference>
<dbReference type="Pfam" id="PF00397">
    <property type="entry name" value="WW"/>
    <property type="match status" value="1"/>
</dbReference>
<dbReference type="InterPro" id="IPR001202">
    <property type="entry name" value="WW_dom"/>
</dbReference>
<evidence type="ECO:0008006" key="8">
    <source>
        <dbReference type="Google" id="ProtNLM"/>
    </source>
</evidence>
<dbReference type="PROSITE" id="PS50020">
    <property type="entry name" value="WW_DOMAIN_2"/>
    <property type="match status" value="1"/>
</dbReference>
<feature type="region of interest" description="Disordered" evidence="3">
    <location>
        <begin position="408"/>
        <end position="515"/>
    </location>
</feature>
<comment type="subcellular location">
    <subcellularLocation>
        <location evidence="1">Cytoplasm</location>
    </subcellularLocation>
</comment>
<feature type="compositionally biased region" description="Low complexity" evidence="3">
    <location>
        <begin position="304"/>
        <end position="333"/>
    </location>
</feature>
<dbReference type="GO" id="GO:0046621">
    <property type="term" value="P:negative regulation of organ growth"/>
    <property type="evidence" value="ECO:0007669"/>
    <property type="project" value="TreeGrafter"/>
</dbReference>
<feature type="compositionally biased region" description="Polar residues" evidence="3">
    <location>
        <begin position="359"/>
        <end position="370"/>
    </location>
</feature>
<evidence type="ECO:0000256" key="1">
    <source>
        <dbReference type="ARBA" id="ARBA00004496"/>
    </source>
</evidence>
<dbReference type="GO" id="GO:0006355">
    <property type="term" value="P:regulation of DNA-templated transcription"/>
    <property type="evidence" value="ECO:0007669"/>
    <property type="project" value="TreeGrafter"/>
</dbReference>
<dbReference type="InterPro" id="IPR051105">
    <property type="entry name" value="WWC/KIBRA_Hippo_Reg"/>
</dbReference>
<dbReference type="AlphaFoldDB" id="A0AAN8KDK6"/>
<feature type="region of interest" description="Disordered" evidence="3">
    <location>
        <begin position="294"/>
        <end position="383"/>
    </location>
</feature>
<evidence type="ECO:0000313" key="6">
    <source>
        <dbReference type="EMBL" id="KAK6195885.1"/>
    </source>
</evidence>
<reference evidence="6 7" key="1">
    <citation type="submission" date="2024-01" db="EMBL/GenBank/DDBJ databases">
        <title>The genome of the rayed Mediterranean limpet Patella caerulea (Linnaeus, 1758).</title>
        <authorList>
            <person name="Anh-Thu Weber A."/>
            <person name="Halstead-Nussloch G."/>
        </authorList>
    </citation>
    <scope>NUCLEOTIDE SEQUENCE [LARGE SCALE GENOMIC DNA]</scope>
    <source>
        <strain evidence="6">AATW-2023a</strain>
        <tissue evidence="6">Whole specimen</tissue>
    </source>
</reference>
<feature type="domain" description="WW" evidence="4">
    <location>
        <begin position="11"/>
        <end position="45"/>
    </location>
</feature>
<evidence type="ECO:0000256" key="3">
    <source>
        <dbReference type="SAM" id="MobiDB-lite"/>
    </source>
</evidence>
<dbReference type="GO" id="GO:0035330">
    <property type="term" value="P:regulation of hippo signaling"/>
    <property type="evidence" value="ECO:0007669"/>
    <property type="project" value="TreeGrafter"/>
</dbReference>
<keyword evidence="2" id="KW-0963">Cytoplasm</keyword>
<feature type="domain" description="CUE" evidence="5">
    <location>
        <begin position="96"/>
        <end position="139"/>
    </location>
</feature>
<feature type="compositionally biased region" description="Basic and acidic residues" evidence="3">
    <location>
        <begin position="62"/>
        <end position="79"/>
    </location>
</feature>
<gene>
    <name evidence="6" type="ORF">SNE40_001221</name>
</gene>